<dbReference type="EMBL" id="LR586016">
    <property type="protein sequence ID" value="VIP03066.1"/>
    <property type="molecule type" value="Genomic_DNA"/>
</dbReference>
<dbReference type="AlphaFoldDB" id="A0A6C2YNQ3"/>
<evidence type="ECO:0000313" key="1">
    <source>
        <dbReference type="EMBL" id="VIP03066.1"/>
    </source>
</evidence>
<proteinExistence type="predicted"/>
<keyword evidence="2" id="KW-1185">Reference proteome</keyword>
<dbReference type="InParanoid" id="A0A6C2YNQ3"/>
<name>A0A6C2YNQ3_9BACT</name>
<dbReference type="EMBL" id="LR593887">
    <property type="protein sequence ID" value="VTS03285.1"/>
    <property type="molecule type" value="Genomic_DNA"/>
</dbReference>
<dbReference type="Proteomes" id="UP000464378">
    <property type="component" value="Chromosome"/>
</dbReference>
<accession>A0A6C2YNQ3</accession>
<dbReference type="RefSeq" id="WP_162658175.1">
    <property type="nucleotide sequence ID" value="NZ_LR593887.1"/>
</dbReference>
<sequence length="128" mass="14008">MAHWAGEGGTVTMTETDVDWPVAKWTLDKSVALANTTSSKSNGIKQRHATIKNQQVTFEVPWDDAINPEASGFDEGKIIKVVLNAGRSGKKWTSPAVIIEKCTYVNDEDEDVVRLSVTGYANVAFTYS</sequence>
<organism evidence="1">
    <name type="scientific">Tuwongella immobilis</name>
    <dbReference type="NCBI Taxonomy" id="692036"/>
    <lineage>
        <taxon>Bacteria</taxon>
        <taxon>Pseudomonadati</taxon>
        <taxon>Planctomycetota</taxon>
        <taxon>Planctomycetia</taxon>
        <taxon>Gemmatales</taxon>
        <taxon>Gemmataceae</taxon>
        <taxon>Tuwongella</taxon>
    </lineage>
</organism>
<protein>
    <submittedName>
        <fullName evidence="1">Uncharacterized protein</fullName>
    </submittedName>
</protein>
<dbReference type="KEGG" id="tim:GMBLW1_08940"/>
<reference evidence="1" key="1">
    <citation type="submission" date="2019-04" db="EMBL/GenBank/DDBJ databases">
        <authorList>
            <consortium name="Science for Life Laboratories"/>
        </authorList>
    </citation>
    <scope>NUCLEOTIDE SEQUENCE</scope>
    <source>
        <strain evidence="1">MBLW1</strain>
    </source>
</reference>
<gene>
    <name evidence="1" type="ORF">GMBLW1_08940</name>
</gene>
<evidence type="ECO:0000313" key="2">
    <source>
        <dbReference type="Proteomes" id="UP000464378"/>
    </source>
</evidence>